<sequence length="534" mass="57914">MPCKLPSSALAWGLAALAPLCAAQQPAPEAESFRLPPLREAGRALGPIETFVFEGATVVGDADLQALARPYTQRPVTTADLEELRLAITRLLIERGFVTSGAVIPEGAWRDGRFRFVIVEGRLLAVRVQGQERLREGYVAERLVHGPNEVLNINLLQDRFQRLLEDPLIARLNARIVPGAALGEAALEVEVTRARPYKLALFANNHRPPSVGEGAGGVTGALWNLTGLGDVVDATALASRGSERTNVGWSVPLPLVGGSFGLRHDQGDASVIEEPVASIDIVSRVKSLDVSFTRAFFETLNDRLTLGLVWTQRENRTTLLGEPFSFTPGEPDGVSRLHAWRFSQDYTRRQPGQALALRSTFTWGRTNIDTSVDPAAPARRYAFWLGQAQFAQRLGVLPGAQLVLKATVQHSRDRLLPLERLAVGGVASVRGYRENQLVRDSGAIGTVELQMPVIGTAESEPRVILAPFIDAGSARNRGERTERIASAGVALDARFGGGWSVELQAAKKLKTPAVASHGALQDRGVHVQIRYEVF</sequence>
<gene>
    <name evidence="7" type="ORF">HLB44_09275</name>
</gene>
<feature type="domain" description="Polypeptide-transport-associated ShlB-type" evidence="6">
    <location>
        <begin position="47"/>
        <end position="121"/>
    </location>
</feature>
<evidence type="ECO:0000256" key="2">
    <source>
        <dbReference type="ARBA" id="ARBA00022692"/>
    </source>
</evidence>
<keyword evidence="1" id="KW-0472">Membrane</keyword>
<reference evidence="7 8" key="1">
    <citation type="submission" date="2020-05" db="EMBL/GenBank/DDBJ databases">
        <title>Aquincola sp. isolate from soil.</title>
        <authorList>
            <person name="Han J."/>
            <person name="Kim D.-U."/>
        </authorList>
    </citation>
    <scope>NUCLEOTIDE SEQUENCE [LARGE SCALE GENOMIC DNA]</scope>
    <source>
        <strain evidence="7 8">S2</strain>
    </source>
</reference>
<dbReference type="PANTHER" id="PTHR34597">
    <property type="entry name" value="SLR1661 PROTEIN"/>
    <property type="match status" value="1"/>
</dbReference>
<dbReference type="Pfam" id="PF08479">
    <property type="entry name" value="POTRA_2"/>
    <property type="match status" value="1"/>
</dbReference>
<accession>A0ABX2EEW9</accession>
<evidence type="ECO:0000256" key="1">
    <source>
        <dbReference type="ARBA" id="ARBA00022452"/>
    </source>
</evidence>
<evidence type="ECO:0000259" key="6">
    <source>
        <dbReference type="Pfam" id="PF08479"/>
    </source>
</evidence>
<proteinExistence type="predicted"/>
<organism evidence="7 8">
    <name type="scientific">Pseudaquabacterium terrae</name>
    <dbReference type="NCBI Taxonomy" id="2732868"/>
    <lineage>
        <taxon>Bacteria</taxon>
        <taxon>Pseudomonadati</taxon>
        <taxon>Pseudomonadota</taxon>
        <taxon>Betaproteobacteria</taxon>
        <taxon>Burkholderiales</taxon>
        <taxon>Sphaerotilaceae</taxon>
        <taxon>Pseudaquabacterium</taxon>
    </lineage>
</organism>
<evidence type="ECO:0000256" key="4">
    <source>
        <dbReference type="SAM" id="SignalP"/>
    </source>
</evidence>
<evidence type="ECO:0000256" key="3">
    <source>
        <dbReference type="ARBA" id="ARBA00023237"/>
    </source>
</evidence>
<dbReference type="PANTHER" id="PTHR34597:SF3">
    <property type="entry name" value="OUTER MEMBRANE TRANSPORTER CDIB"/>
    <property type="match status" value="1"/>
</dbReference>
<dbReference type="Gene3D" id="2.40.160.50">
    <property type="entry name" value="membrane protein fhac: a member of the omp85/tpsb transporter family"/>
    <property type="match status" value="1"/>
</dbReference>
<evidence type="ECO:0000259" key="5">
    <source>
        <dbReference type="Pfam" id="PF03865"/>
    </source>
</evidence>
<dbReference type="Pfam" id="PF03865">
    <property type="entry name" value="ShlB"/>
    <property type="match status" value="1"/>
</dbReference>
<feature type="domain" description="Haemolysin activator HlyB C-terminal" evidence="5">
    <location>
        <begin position="183"/>
        <end position="494"/>
    </location>
</feature>
<name>A0ABX2EEW9_9BURK</name>
<protein>
    <submittedName>
        <fullName evidence="7">ShlB/FhaC/HecB family hemolysin secretion/activation protein</fullName>
    </submittedName>
</protein>
<dbReference type="EMBL" id="JABRWJ010000003">
    <property type="protein sequence ID" value="NRF67172.1"/>
    <property type="molecule type" value="Genomic_DNA"/>
</dbReference>
<dbReference type="Proteomes" id="UP000737171">
    <property type="component" value="Unassembled WGS sequence"/>
</dbReference>
<evidence type="ECO:0000313" key="8">
    <source>
        <dbReference type="Proteomes" id="UP000737171"/>
    </source>
</evidence>
<evidence type="ECO:0000313" key="7">
    <source>
        <dbReference type="EMBL" id="NRF67172.1"/>
    </source>
</evidence>
<keyword evidence="3" id="KW-0998">Cell outer membrane</keyword>
<feature type="signal peptide" evidence="4">
    <location>
        <begin position="1"/>
        <end position="22"/>
    </location>
</feature>
<dbReference type="Gene3D" id="3.10.20.310">
    <property type="entry name" value="membrane protein fhac"/>
    <property type="match status" value="1"/>
</dbReference>
<keyword evidence="8" id="KW-1185">Reference proteome</keyword>
<keyword evidence="4" id="KW-0732">Signal</keyword>
<dbReference type="InterPro" id="IPR013686">
    <property type="entry name" value="Polypept-transport_assoc_ShlB"/>
</dbReference>
<dbReference type="InterPro" id="IPR005565">
    <property type="entry name" value="Hemolysn_activator_HlyB_C"/>
</dbReference>
<comment type="caution">
    <text evidence="7">The sequence shown here is derived from an EMBL/GenBank/DDBJ whole genome shotgun (WGS) entry which is preliminary data.</text>
</comment>
<keyword evidence="1" id="KW-1134">Transmembrane beta strand</keyword>
<keyword evidence="2" id="KW-0812">Transmembrane</keyword>
<feature type="chain" id="PRO_5047229935" evidence="4">
    <location>
        <begin position="23"/>
        <end position="534"/>
    </location>
</feature>
<dbReference type="RefSeq" id="WP_173122308.1">
    <property type="nucleotide sequence ID" value="NZ_JABRWJ010000003.1"/>
</dbReference>
<dbReference type="InterPro" id="IPR051544">
    <property type="entry name" value="TPS_OM_transporter"/>
</dbReference>